<dbReference type="InterPro" id="IPR029068">
    <property type="entry name" value="Glyas_Bleomycin-R_OHBP_Dase"/>
</dbReference>
<dbReference type="PANTHER" id="PTHR33993:SF1">
    <property type="entry name" value="GLYOXALASE FAMILY PROTEIN"/>
    <property type="match status" value="1"/>
</dbReference>
<accession>L1MM01</accession>
<reference evidence="2 3" key="1">
    <citation type="submission" date="2012-05" db="EMBL/GenBank/DDBJ databases">
        <authorList>
            <person name="Weinstock G."/>
            <person name="Sodergren E."/>
            <person name="Lobos E.A."/>
            <person name="Fulton L."/>
            <person name="Fulton R."/>
            <person name="Courtney L."/>
            <person name="Fronick C."/>
            <person name="O'Laughlin M."/>
            <person name="Godfrey J."/>
            <person name="Wilson R.M."/>
            <person name="Miner T."/>
            <person name="Farmer C."/>
            <person name="Delehaunty K."/>
            <person name="Cordes M."/>
            <person name="Minx P."/>
            <person name="Tomlinson C."/>
            <person name="Chen J."/>
            <person name="Wollam A."/>
            <person name="Pepin K.H."/>
            <person name="Bhonagiri V."/>
            <person name="Zhang X."/>
            <person name="Suruliraj S."/>
            <person name="Warren W."/>
            <person name="Mitreva M."/>
            <person name="Mardis E.R."/>
            <person name="Wilson R.K."/>
        </authorList>
    </citation>
    <scope>NUCLEOTIDE SEQUENCE [LARGE SCALE GENOMIC DNA]</scope>
    <source>
        <strain evidence="2 3">F0235</strain>
    </source>
</reference>
<evidence type="ECO:0000259" key="1">
    <source>
        <dbReference type="Pfam" id="PF00903"/>
    </source>
</evidence>
<evidence type="ECO:0000313" key="2">
    <source>
        <dbReference type="EMBL" id="EKX92080.1"/>
    </source>
</evidence>
<protein>
    <submittedName>
        <fullName evidence="2">Glyoxalase family protein</fullName>
    </submittedName>
</protein>
<keyword evidence="3" id="KW-1185">Reference proteome</keyword>
<dbReference type="InterPro" id="IPR052164">
    <property type="entry name" value="Anthracycline_SecMetBiosynth"/>
</dbReference>
<dbReference type="SUPFAM" id="SSF54593">
    <property type="entry name" value="Glyoxalase/Bleomycin resistance protein/Dihydroxybiphenyl dioxygenase"/>
    <property type="match status" value="1"/>
</dbReference>
<sequence length="118" mass="13127">MADMGRVNNHIDYVEFPAKDIGELEKIKEFFGEVFDWSYTMYGDDYADTSDSGMGSGINAENPTPTPLTVIYVSDLREAYNKVKIAGGAITKEIFDFPGGKRFHFQDPAGNNLAAWSE</sequence>
<organism evidence="2 3">
    <name type="scientific">Corynebacterium durum F0235</name>
    <dbReference type="NCBI Taxonomy" id="1035195"/>
    <lineage>
        <taxon>Bacteria</taxon>
        <taxon>Bacillati</taxon>
        <taxon>Actinomycetota</taxon>
        <taxon>Actinomycetes</taxon>
        <taxon>Mycobacteriales</taxon>
        <taxon>Corynebacteriaceae</taxon>
        <taxon>Corynebacterium</taxon>
    </lineage>
</organism>
<dbReference type="PANTHER" id="PTHR33993">
    <property type="entry name" value="GLYOXALASE-RELATED"/>
    <property type="match status" value="1"/>
</dbReference>
<name>L1MM01_9CORY</name>
<gene>
    <name evidence="2" type="ORF">HMPREF9997_00365</name>
</gene>
<dbReference type="eggNOG" id="COG3324">
    <property type="taxonomic scope" value="Bacteria"/>
</dbReference>
<comment type="caution">
    <text evidence="2">The sequence shown here is derived from an EMBL/GenBank/DDBJ whole genome shotgun (WGS) entry which is preliminary data.</text>
</comment>
<feature type="domain" description="Glyoxalase/fosfomycin resistance/dioxygenase" evidence="1">
    <location>
        <begin position="22"/>
        <end position="113"/>
    </location>
</feature>
<evidence type="ECO:0000313" key="3">
    <source>
        <dbReference type="Proteomes" id="UP000010445"/>
    </source>
</evidence>
<dbReference type="AlphaFoldDB" id="L1MM01"/>
<dbReference type="EMBL" id="AMEM01000007">
    <property type="protein sequence ID" value="EKX92080.1"/>
    <property type="molecule type" value="Genomic_DNA"/>
</dbReference>
<dbReference type="HOGENOM" id="CLU_127592_1_0_11"/>
<dbReference type="Gene3D" id="3.10.180.10">
    <property type="entry name" value="2,3-Dihydroxybiphenyl 1,2-Dioxygenase, domain 1"/>
    <property type="match status" value="1"/>
</dbReference>
<dbReference type="PATRIC" id="fig|1035195.3.peg.335"/>
<dbReference type="InterPro" id="IPR004360">
    <property type="entry name" value="Glyas_Fos-R_dOase_dom"/>
</dbReference>
<proteinExistence type="predicted"/>
<dbReference type="Proteomes" id="UP000010445">
    <property type="component" value="Unassembled WGS sequence"/>
</dbReference>
<dbReference type="Pfam" id="PF00903">
    <property type="entry name" value="Glyoxalase"/>
    <property type="match status" value="1"/>
</dbReference>